<proteinExistence type="predicted"/>
<gene>
    <name evidence="2" type="ORF">SCHPADRAFT_954048</name>
</gene>
<keyword evidence="1" id="KW-0812">Transmembrane</keyword>
<dbReference type="AlphaFoldDB" id="A0A0H2SNY6"/>
<reference evidence="2 3" key="1">
    <citation type="submission" date="2015-04" db="EMBL/GenBank/DDBJ databases">
        <title>Complete genome sequence of Schizopora paradoxa KUC8140, a cosmopolitan wood degrader in East Asia.</title>
        <authorList>
            <consortium name="DOE Joint Genome Institute"/>
            <person name="Min B."/>
            <person name="Park H."/>
            <person name="Jang Y."/>
            <person name="Kim J.-J."/>
            <person name="Kim K.H."/>
            <person name="Pangilinan J."/>
            <person name="Lipzen A."/>
            <person name="Riley R."/>
            <person name="Grigoriev I.V."/>
            <person name="Spatafora J.W."/>
            <person name="Choi I.-G."/>
        </authorList>
    </citation>
    <scope>NUCLEOTIDE SEQUENCE [LARGE SCALE GENOMIC DNA]</scope>
    <source>
        <strain evidence="2 3">KUC8140</strain>
    </source>
</reference>
<evidence type="ECO:0000256" key="1">
    <source>
        <dbReference type="SAM" id="Phobius"/>
    </source>
</evidence>
<dbReference type="Proteomes" id="UP000053477">
    <property type="component" value="Unassembled WGS sequence"/>
</dbReference>
<name>A0A0H2SNY6_9AGAM</name>
<accession>A0A0H2SNY6</accession>
<organism evidence="2 3">
    <name type="scientific">Schizopora paradoxa</name>
    <dbReference type="NCBI Taxonomy" id="27342"/>
    <lineage>
        <taxon>Eukaryota</taxon>
        <taxon>Fungi</taxon>
        <taxon>Dikarya</taxon>
        <taxon>Basidiomycota</taxon>
        <taxon>Agaricomycotina</taxon>
        <taxon>Agaricomycetes</taxon>
        <taxon>Hymenochaetales</taxon>
        <taxon>Schizoporaceae</taxon>
        <taxon>Schizopora</taxon>
    </lineage>
</organism>
<protein>
    <submittedName>
        <fullName evidence="2">Uncharacterized protein</fullName>
    </submittedName>
</protein>
<dbReference type="EMBL" id="KQ085891">
    <property type="protein sequence ID" value="KLO18831.1"/>
    <property type="molecule type" value="Genomic_DNA"/>
</dbReference>
<keyword evidence="1" id="KW-0472">Membrane</keyword>
<feature type="transmembrane region" description="Helical" evidence="1">
    <location>
        <begin position="201"/>
        <end position="224"/>
    </location>
</feature>
<keyword evidence="3" id="KW-1185">Reference proteome</keyword>
<sequence>MNFVDVLRDVVVEQDGLPKRHQPPKTYVQEVEDDIDDDENEFVTFIRAEDIRPDVTAANSMSVALQEMSTCKGMFDKWADELDRTAPSKREELEDELFSAVDELRDQASLALESSASIVRNHETFAQEMTVLLESCANHPKGDFYRPMEVMAIGDSILDESDKLATYSMQMQEQLDRVLVLVESIRAKQERRLLWRKVLKWLFRAFQVLSVILSVGAFILPMMIPMGDFSKTAISIGATLAGGAAKLCKKLEQSEDEEYKFNRMLEFLRVQVPIEAERASNSLQVFQACHRVLQVDVKVQQGECVRINQYDAVKARNEWRAHRLSLQQVNQAFQRARTGPGYSY</sequence>
<evidence type="ECO:0000313" key="2">
    <source>
        <dbReference type="EMBL" id="KLO18831.1"/>
    </source>
</evidence>
<dbReference type="OrthoDB" id="3136780at2759"/>
<evidence type="ECO:0000313" key="3">
    <source>
        <dbReference type="Proteomes" id="UP000053477"/>
    </source>
</evidence>
<keyword evidence="1" id="KW-1133">Transmembrane helix</keyword>
<dbReference type="InParanoid" id="A0A0H2SNY6"/>